<dbReference type="Proteomes" id="UP000308600">
    <property type="component" value="Unassembled WGS sequence"/>
</dbReference>
<proteinExistence type="predicted"/>
<protein>
    <submittedName>
        <fullName evidence="1">Alcohol dehydrogenase superfamily protein</fullName>
    </submittedName>
</protein>
<accession>A0ACD3ADM9</accession>
<keyword evidence="2" id="KW-1185">Reference proteome</keyword>
<gene>
    <name evidence="1" type="ORF">BDN72DRAFT_847423</name>
</gene>
<evidence type="ECO:0000313" key="2">
    <source>
        <dbReference type="Proteomes" id="UP000308600"/>
    </source>
</evidence>
<organism evidence="1 2">
    <name type="scientific">Pluteus cervinus</name>
    <dbReference type="NCBI Taxonomy" id="181527"/>
    <lineage>
        <taxon>Eukaryota</taxon>
        <taxon>Fungi</taxon>
        <taxon>Dikarya</taxon>
        <taxon>Basidiomycota</taxon>
        <taxon>Agaricomycotina</taxon>
        <taxon>Agaricomycetes</taxon>
        <taxon>Agaricomycetidae</taxon>
        <taxon>Agaricales</taxon>
        <taxon>Pluteineae</taxon>
        <taxon>Pluteaceae</taxon>
        <taxon>Pluteus</taxon>
    </lineage>
</organism>
<name>A0ACD3ADM9_9AGAR</name>
<sequence>MSVSATAFEYYYPERGSYNNLKIHEVQIPKPKGSEVLVKVHAVSLQFRDLAISDFRYPLAAPPHNLVPCSDMAGEVISVGEEVTGWKQGDRICSNFSTDHLYGDTTEAVQQTSLGGQTQGVLTEYRIFPAHALVKFPDHLTYEEASTLPCATLTAYNALNGPTPVKAGDYVLVLGSGGVSIAGLQLAIASGATVIATSSSDEKLKVAKSLGAKHTINYKKNSNWHEEVLKFTNGAGVDHVIEVGGYGTLDKSINCTRIGGSIHIVGFVSGGTPSDFLFPVITKAISLRGIYIGSVHQFKELNRLISANPTITKPVVDKVFPWSEAKEAFAYLESQQHVGKVVIKVGKD</sequence>
<dbReference type="EMBL" id="ML208513">
    <property type="protein sequence ID" value="TFK63626.1"/>
    <property type="molecule type" value="Genomic_DNA"/>
</dbReference>
<reference evidence="1 2" key="1">
    <citation type="journal article" date="2019" name="Nat. Ecol. Evol.">
        <title>Megaphylogeny resolves global patterns of mushroom evolution.</title>
        <authorList>
            <person name="Varga T."/>
            <person name="Krizsan K."/>
            <person name="Foldi C."/>
            <person name="Dima B."/>
            <person name="Sanchez-Garcia M."/>
            <person name="Sanchez-Ramirez S."/>
            <person name="Szollosi G.J."/>
            <person name="Szarkandi J.G."/>
            <person name="Papp V."/>
            <person name="Albert L."/>
            <person name="Andreopoulos W."/>
            <person name="Angelini C."/>
            <person name="Antonin V."/>
            <person name="Barry K.W."/>
            <person name="Bougher N.L."/>
            <person name="Buchanan P."/>
            <person name="Buyck B."/>
            <person name="Bense V."/>
            <person name="Catcheside P."/>
            <person name="Chovatia M."/>
            <person name="Cooper J."/>
            <person name="Damon W."/>
            <person name="Desjardin D."/>
            <person name="Finy P."/>
            <person name="Geml J."/>
            <person name="Haridas S."/>
            <person name="Hughes K."/>
            <person name="Justo A."/>
            <person name="Karasinski D."/>
            <person name="Kautmanova I."/>
            <person name="Kiss B."/>
            <person name="Kocsube S."/>
            <person name="Kotiranta H."/>
            <person name="LaButti K.M."/>
            <person name="Lechner B.E."/>
            <person name="Liimatainen K."/>
            <person name="Lipzen A."/>
            <person name="Lukacs Z."/>
            <person name="Mihaltcheva S."/>
            <person name="Morgado L.N."/>
            <person name="Niskanen T."/>
            <person name="Noordeloos M.E."/>
            <person name="Ohm R.A."/>
            <person name="Ortiz-Santana B."/>
            <person name="Ovrebo C."/>
            <person name="Racz N."/>
            <person name="Riley R."/>
            <person name="Savchenko A."/>
            <person name="Shiryaev A."/>
            <person name="Soop K."/>
            <person name="Spirin V."/>
            <person name="Szebenyi C."/>
            <person name="Tomsovsky M."/>
            <person name="Tulloss R.E."/>
            <person name="Uehling J."/>
            <person name="Grigoriev I.V."/>
            <person name="Vagvolgyi C."/>
            <person name="Papp T."/>
            <person name="Martin F.M."/>
            <person name="Miettinen O."/>
            <person name="Hibbett D.S."/>
            <person name="Nagy L.G."/>
        </authorList>
    </citation>
    <scope>NUCLEOTIDE SEQUENCE [LARGE SCALE GENOMIC DNA]</scope>
    <source>
        <strain evidence="1 2">NL-1719</strain>
    </source>
</reference>
<evidence type="ECO:0000313" key="1">
    <source>
        <dbReference type="EMBL" id="TFK63626.1"/>
    </source>
</evidence>